<protein>
    <submittedName>
        <fullName evidence="4">DDB1-and CUL4-associated factor 4-like protein 1</fullName>
    </submittedName>
</protein>
<gene>
    <name evidence="4" type="ORF">X975_07172</name>
</gene>
<dbReference type="PANTHER" id="PTHR44472">
    <property type="entry name" value="DDB1- AND CUL4-ASSOCIATED FACTOR 4-RELATED"/>
    <property type="match status" value="1"/>
</dbReference>
<dbReference type="InterPro" id="IPR052254">
    <property type="entry name" value="CUL4-DDB1_E3_ligase_receptor"/>
</dbReference>
<keyword evidence="2" id="KW-0677">Repeat</keyword>
<reference evidence="4 5" key="1">
    <citation type="submission" date="2013-11" db="EMBL/GenBank/DDBJ databases">
        <title>Genome sequencing of Stegodyphus mimosarum.</title>
        <authorList>
            <person name="Bechsgaard J."/>
        </authorList>
    </citation>
    <scope>NUCLEOTIDE SEQUENCE [LARGE SCALE GENOMIC DNA]</scope>
</reference>
<dbReference type="InterPro" id="IPR001680">
    <property type="entry name" value="WD40_rpt"/>
</dbReference>
<dbReference type="OMA" id="THITDCE"/>
<dbReference type="PROSITE" id="PS50082">
    <property type="entry name" value="WD_REPEATS_2"/>
    <property type="match status" value="1"/>
</dbReference>
<proteinExistence type="predicted"/>
<evidence type="ECO:0000313" key="5">
    <source>
        <dbReference type="Proteomes" id="UP000054359"/>
    </source>
</evidence>
<dbReference type="InterPro" id="IPR036322">
    <property type="entry name" value="WD40_repeat_dom_sf"/>
</dbReference>
<dbReference type="EMBL" id="KK113909">
    <property type="protein sequence ID" value="KFM61339.1"/>
    <property type="molecule type" value="Genomic_DNA"/>
</dbReference>
<feature type="non-terminal residue" evidence="4">
    <location>
        <position position="426"/>
    </location>
</feature>
<evidence type="ECO:0000256" key="3">
    <source>
        <dbReference type="PROSITE-ProRule" id="PRU00221"/>
    </source>
</evidence>
<evidence type="ECO:0000256" key="1">
    <source>
        <dbReference type="ARBA" id="ARBA00022574"/>
    </source>
</evidence>
<organism evidence="4 5">
    <name type="scientific">Stegodyphus mimosarum</name>
    <name type="common">African social velvet spider</name>
    <dbReference type="NCBI Taxonomy" id="407821"/>
    <lineage>
        <taxon>Eukaryota</taxon>
        <taxon>Metazoa</taxon>
        <taxon>Ecdysozoa</taxon>
        <taxon>Arthropoda</taxon>
        <taxon>Chelicerata</taxon>
        <taxon>Arachnida</taxon>
        <taxon>Araneae</taxon>
        <taxon>Araneomorphae</taxon>
        <taxon>Entelegynae</taxon>
        <taxon>Eresoidea</taxon>
        <taxon>Eresidae</taxon>
        <taxon>Stegodyphus</taxon>
    </lineage>
</organism>
<dbReference type="Pfam" id="PF23761">
    <property type="entry name" value="Beta-prop_DCAF4"/>
    <property type="match status" value="1"/>
</dbReference>
<evidence type="ECO:0000313" key="4">
    <source>
        <dbReference type="EMBL" id="KFM61339.1"/>
    </source>
</evidence>
<keyword evidence="1 3" id="KW-0853">WD repeat</keyword>
<dbReference type="AlphaFoldDB" id="A0A087T8A0"/>
<evidence type="ECO:0000256" key="2">
    <source>
        <dbReference type="ARBA" id="ARBA00022737"/>
    </source>
</evidence>
<accession>A0A087T8A0</accession>
<feature type="repeat" description="WD" evidence="3">
    <location>
        <begin position="345"/>
        <end position="388"/>
    </location>
</feature>
<dbReference type="Gene3D" id="2.130.10.10">
    <property type="entry name" value="YVTN repeat-like/Quinoprotein amine dehydrogenase"/>
    <property type="match status" value="1"/>
</dbReference>
<dbReference type="InterPro" id="IPR015943">
    <property type="entry name" value="WD40/YVTN_repeat-like_dom_sf"/>
</dbReference>
<sequence length="426" mass="47854">MEPNVGEMPVLFLTKFDPMRCDASTMTDFKSVRMGMKRKREGTQSCSSLKIAKSSSPVSSESKSVLQLLSSREKGGASSSNFISDLSTMKARELSLTNFFFTSNSSTHITDCEFIRGSRDGKSIIGLWKGDHYDAIIYRLTFEFSSKYENSDKIPPIVKSVGKVGPFFALTRVRDMCDARFRQQNCVLYVGNRFNERSVMEGSTVLCNFTNDSYTYGRQYISKRDILSCAGNAHGELFATGTEQGCYIFDDDRFTYKARLPGNVRSIEFNDSGKMLFCGVDTAGLTVFDLREPPCNRRTVRVNRFEPVGVSETKLLSGEKTMIVSGIDGSLSKVDLNKNETVLHYSGHVGSSMKVPFSLSESADILCATGSDNITRLWSLSSGKPLHSIRPFLKYQKSHSWLMCHENKWFVSLLQQNRLYTLEPHH</sequence>
<dbReference type="OrthoDB" id="128867at2759"/>
<name>A0A087T8A0_STEMI</name>
<dbReference type="STRING" id="407821.A0A087T8A0"/>
<dbReference type="Proteomes" id="UP000054359">
    <property type="component" value="Unassembled WGS sequence"/>
</dbReference>
<dbReference type="GO" id="GO:0080008">
    <property type="term" value="C:Cul4-RING E3 ubiquitin ligase complex"/>
    <property type="evidence" value="ECO:0007669"/>
    <property type="project" value="TreeGrafter"/>
</dbReference>
<dbReference type="PANTHER" id="PTHR44472:SF1">
    <property type="entry name" value="DDB1 AND CUL4 ASSOCIATED FACTOR 4"/>
    <property type="match status" value="1"/>
</dbReference>
<dbReference type="SUPFAM" id="SSF50978">
    <property type="entry name" value="WD40 repeat-like"/>
    <property type="match status" value="1"/>
</dbReference>
<keyword evidence="5" id="KW-1185">Reference proteome</keyword>